<accession>A0A5D4TLW1</accession>
<name>A0A5D4TLW1_9BACI</name>
<evidence type="ECO:0000313" key="3">
    <source>
        <dbReference type="Proteomes" id="UP000325054"/>
    </source>
</evidence>
<dbReference type="EMBL" id="VTEW01000016">
    <property type="protein sequence ID" value="TYS75472.1"/>
    <property type="molecule type" value="Genomic_DNA"/>
</dbReference>
<keyword evidence="1" id="KW-0175">Coiled coil</keyword>
<gene>
    <name evidence="2" type="ORF">FZC80_16890</name>
</gene>
<organism evidence="2 3">
    <name type="scientific">Rossellomorea aquimaris</name>
    <dbReference type="NCBI Taxonomy" id="189382"/>
    <lineage>
        <taxon>Bacteria</taxon>
        <taxon>Bacillati</taxon>
        <taxon>Bacillota</taxon>
        <taxon>Bacilli</taxon>
        <taxon>Bacillales</taxon>
        <taxon>Bacillaceae</taxon>
        <taxon>Rossellomorea</taxon>
    </lineage>
</organism>
<dbReference type="AlphaFoldDB" id="A0A5D4TLW1"/>
<protein>
    <recommendedName>
        <fullName evidence="4">t-SNARE coiled-coil homology domain-containing protein</fullName>
    </recommendedName>
</protein>
<evidence type="ECO:0000313" key="2">
    <source>
        <dbReference type="EMBL" id="TYS75472.1"/>
    </source>
</evidence>
<feature type="coiled-coil region" evidence="1">
    <location>
        <begin position="2"/>
        <end position="29"/>
    </location>
</feature>
<reference evidence="2 3" key="1">
    <citation type="submission" date="2019-08" db="EMBL/GenBank/DDBJ databases">
        <title>Bacillus genomes from the desert of Cuatro Cienegas, Coahuila.</title>
        <authorList>
            <person name="Olmedo-Alvarez G."/>
        </authorList>
    </citation>
    <scope>NUCLEOTIDE SEQUENCE [LARGE SCALE GENOMIC DNA]</scope>
    <source>
        <strain evidence="2 3">CH451a_14T</strain>
    </source>
</reference>
<evidence type="ECO:0000256" key="1">
    <source>
        <dbReference type="SAM" id="Coils"/>
    </source>
</evidence>
<dbReference type="RefSeq" id="WP_148992575.1">
    <property type="nucleotide sequence ID" value="NZ_VTEW01000016.1"/>
</dbReference>
<sequence>MEEKIMNLLTELNQDMKGLKKEFISFKKDVNDRFNSVDRRLDGLDLRLDGVDRRLDSVDRHLEKMDAKLDGIGYQFEQTNSLRSEDVDFVTAKLNKLEKEVFILNSKNKV</sequence>
<dbReference type="Gene3D" id="3.90.20.10">
    <property type="match status" value="1"/>
</dbReference>
<dbReference type="Proteomes" id="UP000325054">
    <property type="component" value="Unassembled WGS sequence"/>
</dbReference>
<evidence type="ECO:0008006" key="4">
    <source>
        <dbReference type="Google" id="ProtNLM"/>
    </source>
</evidence>
<comment type="caution">
    <text evidence="2">The sequence shown here is derived from an EMBL/GenBank/DDBJ whole genome shotgun (WGS) entry which is preliminary data.</text>
</comment>
<dbReference type="OrthoDB" id="2437956at2"/>
<proteinExistence type="predicted"/>